<comment type="subcellular location">
    <subcellularLocation>
        <location evidence="1">Cytoplasm</location>
    </subcellularLocation>
</comment>
<evidence type="ECO:0000256" key="8">
    <source>
        <dbReference type="ARBA" id="ARBA00022691"/>
    </source>
</evidence>
<evidence type="ECO:0000256" key="11">
    <source>
        <dbReference type="ARBA" id="ARBA00031350"/>
    </source>
</evidence>
<gene>
    <name evidence="12" type="ORF">GCM10010246_16580</name>
</gene>
<evidence type="ECO:0000256" key="7">
    <source>
        <dbReference type="ARBA" id="ARBA00022679"/>
    </source>
</evidence>
<keyword evidence="13" id="KW-1185">Reference proteome</keyword>
<dbReference type="InterPro" id="IPR000682">
    <property type="entry name" value="PCMT"/>
</dbReference>
<evidence type="ECO:0000256" key="3">
    <source>
        <dbReference type="ARBA" id="ARBA00011890"/>
    </source>
</evidence>
<evidence type="ECO:0000313" key="12">
    <source>
        <dbReference type="EMBL" id="GAA2333614.1"/>
    </source>
</evidence>
<evidence type="ECO:0000256" key="5">
    <source>
        <dbReference type="ARBA" id="ARBA00022490"/>
    </source>
</evidence>
<accession>A0ABN3FMU2</accession>
<protein>
    <recommendedName>
        <fullName evidence="4">Protein-L-isoaspartate O-methyltransferase</fullName>
        <ecNumber evidence="3">2.1.1.77</ecNumber>
    </recommendedName>
    <alternativeName>
        <fullName evidence="11">L-isoaspartyl protein carboxyl methyltransferase</fullName>
    </alternativeName>
    <alternativeName>
        <fullName evidence="9">Protein L-isoaspartyl methyltransferase</fullName>
    </alternativeName>
    <alternativeName>
        <fullName evidence="10">Protein-beta-aspartate methyltransferase</fullName>
    </alternativeName>
</protein>
<dbReference type="EMBL" id="BAAASD010000005">
    <property type="protein sequence ID" value="GAA2333614.1"/>
    <property type="molecule type" value="Genomic_DNA"/>
</dbReference>
<dbReference type="EC" id="2.1.1.77" evidence="3"/>
<evidence type="ECO:0000256" key="10">
    <source>
        <dbReference type="ARBA" id="ARBA00031323"/>
    </source>
</evidence>
<dbReference type="CDD" id="cd02440">
    <property type="entry name" value="AdoMet_MTases"/>
    <property type="match status" value="1"/>
</dbReference>
<keyword evidence="5" id="KW-0963">Cytoplasm</keyword>
<keyword evidence="8" id="KW-0949">S-adenosyl-L-methionine</keyword>
<comment type="caution">
    <text evidence="12">The sequence shown here is derived from an EMBL/GenBank/DDBJ whole genome shotgun (WGS) entry which is preliminary data.</text>
</comment>
<sequence>MPRHVFVPTWYRQETNDRGIAVWRLCEAFDRDARLAAVYSDQTLVTALDPDTAEQVGEHAWTGVPTSSSTLPSLMAHMLEDLSVEDGHRVLEIGTGSGYNAALPSARLGDSLVYSVDIDPDLVESARSRLTTAGFQPHLAVGDGQSGYPAHSVFDRIIATCSVPGIPAAWIEQTRPGGIILADLSLGMEGGLVRLAVDEERRALGHFTTATGRFMAARGAARGYSRCERAPYAPLAEERASKVIAADIRAYYPFRLVAAFHLPGVELVYHVDDGTGDMELQLQRRDGAWARAPLTGERVATVTYGGAVDLWERTEAAWLWWDDHGRPAQDRFGYVREADGREYAWHIPDGRRCPSAPDGDASDFVVSIGQRHADAMACRCPILTTTSSEQLRES</sequence>
<dbReference type="GO" id="GO:0008168">
    <property type="term" value="F:methyltransferase activity"/>
    <property type="evidence" value="ECO:0007669"/>
    <property type="project" value="UniProtKB-KW"/>
</dbReference>
<name>A0ABN3FMU2_9ACTN</name>
<dbReference type="SUPFAM" id="SSF53335">
    <property type="entry name" value="S-adenosyl-L-methionine-dependent methyltransferases"/>
    <property type="match status" value="1"/>
</dbReference>
<organism evidence="12 13">
    <name type="scientific">Streptomyces cuspidosporus</name>
    <dbReference type="NCBI Taxonomy" id="66882"/>
    <lineage>
        <taxon>Bacteria</taxon>
        <taxon>Bacillati</taxon>
        <taxon>Actinomycetota</taxon>
        <taxon>Actinomycetes</taxon>
        <taxon>Kitasatosporales</taxon>
        <taxon>Streptomycetaceae</taxon>
        <taxon>Streptomyces</taxon>
    </lineage>
</organism>
<evidence type="ECO:0000313" key="13">
    <source>
        <dbReference type="Proteomes" id="UP001500253"/>
    </source>
</evidence>
<proteinExistence type="inferred from homology"/>
<dbReference type="Proteomes" id="UP001500253">
    <property type="component" value="Unassembled WGS sequence"/>
</dbReference>
<evidence type="ECO:0000256" key="9">
    <source>
        <dbReference type="ARBA" id="ARBA00030757"/>
    </source>
</evidence>
<evidence type="ECO:0000256" key="6">
    <source>
        <dbReference type="ARBA" id="ARBA00022603"/>
    </source>
</evidence>
<evidence type="ECO:0000256" key="2">
    <source>
        <dbReference type="ARBA" id="ARBA00005369"/>
    </source>
</evidence>
<dbReference type="PANTHER" id="PTHR11579">
    <property type="entry name" value="PROTEIN-L-ISOASPARTATE O-METHYLTRANSFERASE"/>
    <property type="match status" value="1"/>
</dbReference>
<dbReference type="InterPro" id="IPR029063">
    <property type="entry name" value="SAM-dependent_MTases_sf"/>
</dbReference>
<dbReference type="GO" id="GO:0032259">
    <property type="term" value="P:methylation"/>
    <property type="evidence" value="ECO:0007669"/>
    <property type="project" value="UniProtKB-KW"/>
</dbReference>
<comment type="similarity">
    <text evidence="2">Belongs to the methyltransferase superfamily. L-isoaspartyl/D-aspartyl protein methyltransferase family.</text>
</comment>
<keyword evidence="6 12" id="KW-0489">Methyltransferase</keyword>
<dbReference type="Gene3D" id="3.40.50.150">
    <property type="entry name" value="Vaccinia Virus protein VP39"/>
    <property type="match status" value="1"/>
</dbReference>
<keyword evidence="7" id="KW-0808">Transferase</keyword>
<evidence type="ECO:0000256" key="4">
    <source>
        <dbReference type="ARBA" id="ARBA00013346"/>
    </source>
</evidence>
<dbReference type="Pfam" id="PF01135">
    <property type="entry name" value="PCMT"/>
    <property type="match status" value="1"/>
</dbReference>
<evidence type="ECO:0000256" key="1">
    <source>
        <dbReference type="ARBA" id="ARBA00004496"/>
    </source>
</evidence>
<dbReference type="PANTHER" id="PTHR11579:SF0">
    <property type="entry name" value="PROTEIN-L-ISOASPARTATE(D-ASPARTATE) O-METHYLTRANSFERASE"/>
    <property type="match status" value="1"/>
</dbReference>
<reference evidence="12 13" key="1">
    <citation type="journal article" date="2019" name="Int. J. Syst. Evol. Microbiol.">
        <title>The Global Catalogue of Microorganisms (GCM) 10K type strain sequencing project: providing services to taxonomists for standard genome sequencing and annotation.</title>
        <authorList>
            <consortium name="The Broad Institute Genomics Platform"/>
            <consortium name="The Broad Institute Genome Sequencing Center for Infectious Disease"/>
            <person name="Wu L."/>
            <person name="Ma J."/>
        </authorList>
    </citation>
    <scope>NUCLEOTIDE SEQUENCE [LARGE SCALE GENOMIC DNA]</scope>
    <source>
        <strain evidence="12 13">JCM 4316</strain>
    </source>
</reference>